<proteinExistence type="predicted"/>
<dbReference type="GO" id="GO:0030288">
    <property type="term" value="C:outer membrane-bounded periplasmic space"/>
    <property type="evidence" value="ECO:0007669"/>
    <property type="project" value="TreeGrafter"/>
</dbReference>
<evidence type="ECO:0000256" key="3">
    <source>
        <dbReference type="SAM" id="SignalP"/>
    </source>
</evidence>
<reference evidence="5 6" key="1">
    <citation type="submission" date="2016-11" db="EMBL/GenBank/DDBJ databases">
        <authorList>
            <person name="Varghese N."/>
            <person name="Submissions S."/>
        </authorList>
    </citation>
    <scope>NUCLEOTIDE SEQUENCE [LARGE SCALE GENOMIC DNA]</scope>
    <source>
        <strain evidence="5 6">DSM 19027</strain>
    </source>
</reference>
<protein>
    <submittedName>
        <fullName evidence="5">N-acetylmuramoyl-L-alanine amidase</fullName>
    </submittedName>
</protein>
<feature type="compositionally biased region" description="Low complexity" evidence="2">
    <location>
        <begin position="290"/>
        <end position="322"/>
    </location>
</feature>
<evidence type="ECO:0000259" key="4">
    <source>
        <dbReference type="SMART" id="SM00646"/>
    </source>
</evidence>
<dbReference type="EMBL" id="FQZP01000046">
    <property type="protein sequence ID" value="SHJ36672.1"/>
    <property type="molecule type" value="Genomic_DNA"/>
</dbReference>
<dbReference type="RefSeq" id="WP_149679305.1">
    <property type="nucleotide sequence ID" value="NZ_FQZP01000046.1"/>
</dbReference>
<dbReference type="Pfam" id="PF01520">
    <property type="entry name" value="Amidase_3"/>
    <property type="match status" value="1"/>
</dbReference>
<dbReference type="CDD" id="cd02696">
    <property type="entry name" value="MurNAc-LAA"/>
    <property type="match status" value="1"/>
</dbReference>
<dbReference type="PANTHER" id="PTHR30404:SF0">
    <property type="entry name" value="N-ACETYLMURAMOYL-L-ALANINE AMIDASE AMIC"/>
    <property type="match status" value="1"/>
</dbReference>
<feature type="region of interest" description="Disordered" evidence="2">
    <location>
        <begin position="147"/>
        <end position="185"/>
    </location>
</feature>
<dbReference type="GO" id="GO:0008745">
    <property type="term" value="F:N-acetylmuramoyl-L-alanine amidase activity"/>
    <property type="evidence" value="ECO:0007669"/>
    <property type="project" value="InterPro"/>
</dbReference>
<evidence type="ECO:0000313" key="5">
    <source>
        <dbReference type="EMBL" id="SHJ36672.1"/>
    </source>
</evidence>
<dbReference type="InterPro" id="IPR050695">
    <property type="entry name" value="N-acetylmuramoyl_amidase_3"/>
</dbReference>
<feature type="domain" description="MurNAc-LAA" evidence="4">
    <location>
        <begin position="627"/>
        <end position="739"/>
    </location>
</feature>
<gene>
    <name evidence="5" type="ORF">SAMN05444373_104612</name>
</gene>
<feature type="region of interest" description="Disordered" evidence="2">
    <location>
        <begin position="284"/>
        <end position="331"/>
    </location>
</feature>
<dbReference type="GO" id="GO:0009253">
    <property type="term" value="P:peptidoglycan catabolic process"/>
    <property type="evidence" value="ECO:0007669"/>
    <property type="project" value="InterPro"/>
</dbReference>
<dbReference type="SUPFAM" id="SSF53187">
    <property type="entry name" value="Zn-dependent exopeptidases"/>
    <property type="match status" value="1"/>
</dbReference>
<keyword evidence="3" id="KW-0732">Signal</keyword>
<accession>A0A1M6IQG0</accession>
<name>A0A1M6IQG0_9FIRM</name>
<keyword evidence="1" id="KW-0378">Hydrolase</keyword>
<keyword evidence="6" id="KW-1185">Reference proteome</keyword>
<dbReference type="Gene3D" id="2.60.40.3500">
    <property type="match status" value="1"/>
</dbReference>
<dbReference type="SMART" id="SM00646">
    <property type="entry name" value="Ami_3"/>
    <property type="match status" value="1"/>
</dbReference>
<feature type="compositionally biased region" description="Low complexity" evidence="2">
    <location>
        <begin position="157"/>
        <end position="177"/>
    </location>
</feature>
<evidence type="ECO:0000256" key="1">
    <source>
        <dbReference type="ARBA" id="ARBA00022801"/>
    </source>
</evidence>
<dbReference type="OrthoDB" id="9772024at2"/>
<evidence type="ECO:0000256" key="2">
    <source>
        <dbReference type="SAM" id="MobiDB-lite"/>
    </source>
</evidence>
<dbReference type="PANTHER" id="PTHR30404">
    <property type="entry name" value="N-ACETYLMURAMOYL-L-ALANINE AMIDASE"/>
    <property type="match status" value="1"/>
</dbReference>
<organism evidence="5 6">
    <name type="scientific">Thermoclostridium caenicola</name>
    <dbReference type="NCBI Taxonomy" id="659425"/>
    <lineage>
        <taxon>Bacteria</taxon>
        <taxon>Bacillati</taxon>
        <taxon>Bacillota</taxon>
        <taxon>Clostridia</taxon>
        <taxon>Eubacteriales</taxon>
        <taxon>Oscillospiraceae</taxon>
        <taxon>Thermoclostridium</taxon>
    </lineage>
</organism>
<feature type="chain" id="PRO_5012861612" evidence="3">
    <location>
        <begin position="28"/>
        <end position="745"/>
    </location>
</feature>
<feature type="signal peptide" evidence="3">
    <location>
        <begin position="1"/>
        <end position="27"/>
    </location>
</feature>
<dbReference type="Proteomes" id="UP000324781">
    <property type="component" value="Unassembled WGS sequence"/>
</dbReference>
<sequence>MKKILSSCLFAALVILFAAAFILNAQAAGMEKNISGSVTKLAYQQSGNTEEIRIYTSHANILRQFVLEPNSDCKNYRIGIEITDAVIQQNGAFDINQGSVYQIRYANKQNPQAASIVIETTKKPDYTIKPSGDGKYLSVILNGSVSGQPAQSPAPGATSGKPASTSSPATTVPASNSQGTGTLGPVSVTVQGNTCLVRFEGINLNTAFGNTGKKPAIELREKEKILQVTLPGQDSRFSEGFIPGNSVVYGVLVSYNKELNSTIIRIVFDDAVTYTHEISGSSSVLKINRGSSGNTGSTGNTGVTSPTTTPAPAATNPPQTGNDTSRSDSSRALVNASFSGNSVTITAASTSGYRIYTAGDPSRIVIEVPGTVSPGEKTMGSGALYQKAVLSQMNASTARIELYAWELPQWTVDESATGLKVNLNRSGAANIQAGDGDDVALKLIGTNIVGKYRKYADKIIAENDVKNNAYAFMFPADLIDLGQGSVNINNALISTVTTLTTPSSSFLKIEKKDATKEFSIVEGSSSNELLIVAKSGSETPSKVPASNNTGIVGNINIRNPQSSARGKLVVLDAGHGGSDPGAEFSGYLEKDFNLDITLKLEAILKQKGINVKMTRSTDVFVGLEERAEMANSWGADLFVSIHNNSMHEGMKGSMTFYYPTSYKGKTYARMILDNMYDKLNMGAMGSSGLRSANYVVLRQTKMPAVLVEVACMSHPDDLNLLKSEAFRQKTAEVLADSIIQILNQM</sequence>
<dbReference type="AlphaFoldDB" id="A0A1M6IQG0"/>
<dbReference type="Gene3D" id="3.40.630.40">
    <property type="entry name" value="Zn-dependent exopeptidases"/>
    <property type="match status" value="1"/>
</dbReference>
<dbReference type="InterPro" id="IPR002508">
    <property type="entry name" value="MurNAc-LAA_cat"/>
</dbReference>
<evidence type="ECO:0000313" key="6">
    <source>
        <dbReference type="Proteomes" id="UP000324781"/>
    </source>
</evidence>